<name>A0ACB8S1E7_9AGAM</name>
<gene>
    <name evidence="1" type="ORF">FA95DRAFT_1555765</name>
</gene>
<accession>A0ACB8S1E7</accession>
<evidence type="ECO:0000313" key="2">
    <source>
        <dbReference type="Proteomes" id="UP000814033"/>
    </source>
</evidence>
<dbReference type="EMBL" id="MU275863">
    <property type="protein sequence ID" value="KAI0050263.1"/>
    <property type="molecule type" value="Genomic_DNA"/>
</dbReference>
<comment type="caution">
    <text evidence="1">The sequence shown here is derived from an EMBL/GenBank/DDBJ whole genome shotgun (WGS) entry which is preliminary data.</text>
</comment>
<keyword evidence="2" id="KW-1185">Reference proteome</keyword>
<sequence>MRPSIAAMSEMPGPKVYNVWWGDYHGGTQRQRGIYQYTVSPFAQNPTKHLFRHYLFNAYRRISQQFVYFAVPITIGYSVYAWAKRKDAWQNSKAGHLAQHGGH</sequence>
<evidence type="ECO:0000313" key="1">
    <source>
        <dbReference type="EMBL" id="KAI0050263.1"/>
    </source>
</evidence>
<reference evidence="1" key="2">
    <citation type="journal article" date="2022" name="New Phytol.">
        <title>Evolutionary transition to the ectomycorrhizal habit in the genomes of a hyperdiverse lineage of mushroom-forming fungi.</title>
        <authorList>
            <person name="Looney B."/>
            <person name="Miyauchi S."/>
            <person name="Morin E."/>
            <person name="Drula E."/>
            <person name="Courty P.E."/>
            <person name="Kohler A."/>
            <person name="Kuo A."/>
            <person name="LaButti K."/>
            <person name="Pangilinan J."/>
            <person name="Lipzen A."/>
            <person name="Riley R."/>
            <person name="Andreopoulos W."/>
            <person name="He G."/>
            <person name="Johnson J."/>
            <person name="Nolan M."/>
            <person name="Tritt A."/>
            <person name="Barry K.W."/>
            <person name="Grigoriev I.V."/>
            <person name="Nagy L.G."/>
            <person name="Hibbett D."/>
            <person name="Henrissat B."/>
            <person name="Matheny P.B."/>
            <person name="Labbe J."/>
            <person name="Martin F.M."/>
        </authorList>
    </citation>
    <scope>NUCLEOTIDE SEQUENCE</scope>
    <source>
        <strain evidence="1">FP105234-sp</strain>
    </source>
</reference>
<organism evidence="1 2">
    <name type="scientific">Auriscalpium vulgare</name>
    <dbReference type="NCBI Taxonomy" id="40419"/>
    <lineage>
        <taxon>Eukaryota</taxon>
        <taxon>Fungi</taxon>
        <taxon>Dikarya</taxon>
        <taxon>Basidiomycota</taxon>
        <taxon>Agaricomycotina</taxon>
        <taxon>Agaricomycetes</taxon>
        <taxon>Russulales</taxon>
        <taxon>Auriscalpiaceae</taxon>
        <taxon>Auriscalpium</taxon>
    </lineage>
</organism>
<dbReference type="Proteomes" id="UP000814033">
    <property type="component" value="Unassembled WGS sequence"/>
</dbReference>
<protein>
    <submittedName>
        <fullName evidence="1">Uncharacterized protein</fullName>
    </submittedName>
</protein>
<reference evidence="1" key="1">
    <citation type="submission" date="2021-02" db="EMBL/GenBank/DDBJ databases">
        <authorList>
            <consortium name="DOE Joint Genome Institute"/>
            <person name="Ahrendt S."/>
            <person name="Looney B.P."/>
            <person name="Miyauchi S."/>
            <person name="Morin E."/>
            <person name="Drula E."/>
            <person name="Courty P.E."/>
            <person name="Chicoki N."/>
            <person name="Fauchery L."/>
            <person name="Kohler A."/>
            <person name="Kuo A."/>
            <person name="Labutti K."/>
            <person name="Pangilinan J."/>
            <person name="Lipzen A."/>
            <person name="Riley R."/>
            <person name="Andreopoulos W."/>
            <person name="He G."/>
            <person name="Johnson J."/>
            <person name="Barry K.W."/>
            <person name="Grigoriev I.V."/>
            <person name="Nagy L."/>
            <person name="Hibbett D."/>
            <person name="Henrissat B."/>
            <person name="Matheny P.B."/>
            <person name="Labbe J."/>
            <person name="Martin F."/>
        </authorList>
    </citation>
    <scope>NUCLEOTIDE SEQUENCE</scope>
    <source>
        <strain evidence="1">FP105234-sp</strain>
    </source>
</reference>
<proteinExistence type="predicted"/>